<dbReference type="Proteomes" id="UP000253437">
    <property type="component" value="Unassembled WGS sequence"/>
</dbReference>
<dbReference type="EMBL" id="QOUW02000030">
    <property type="protein sequence ID" value="RIW13450.1"/>
    <property type="molecule type" value="Genomic_DNA"/>
</dbReference>
<keyword evidence="1" id="KW-1133">Transmembrane helix</keyword>
<accession>A0A8B3DIZ3</accession>
<sequence>MRYTLAKSLKRKVHYIARYYIVFYVVYFLRIESVLKVVLRLDSIRKAAVLPYVNGFFVPEI</sequence>
<evidence type="ECO:0000256" key="1">
    <source>
        <dbReference type="SAM" id="Phobius"/>
    </source>
</evidence>
<comment type="caution">
    <text evidence="2">The sequence shown here is derived from an EMBL/GenBank/DDBJ whole genome shotgun (WGS) entry which is preliminary data.</text>
</comment>
<proteinExistence type="predicted"/>
<organism evidence="2 3">
    <name type="scientific">Vibrio harveyi</name>
    <name type="common">Beneckea harveyi</name>
    <dbReference type="NCBI Taxonomy" id="669"/>
    <lineage>
        <taxon>Bacteria</taxon>
        <taxon>Pseudomonadati</taxon>
        <taxon>Pseudomonadota</taxon>
        <taxon>Gammaproteobacteria</taxon>
        <taxon>Vibrionales</taxon>
        <taxon>Vibrionaceae</taxon>
        <taxon>Vibrio</taxon>
    </lineage>
</organism>
<reference evidence="2 3" key="1">
    <citation type="submission" date="2018-08" db="EMBL/GenBank/DDBJ databases">
        <title>Vibrio harveyi strains pathogenic to white snook Centropomus viridis Lockington (1877) and potential probiotic bacteria.</title>
        <authorList>
            <person name="Soto-Rodriguez S."/>
            <person name="Gomez-Gil B."/>
            <person name="Lozano-Olvera R."/>
        </authorList>
    </citation>
    <scope>NUCLEOTIDE SEQUENCE [LARGE SCALE GENOMIC DNA]</scope>
    <source>
        <strain evidence="2 3">CAIM 1508</strain>
    </source>
</reference>
<evidence type="ECO:0000313" key="2">
    <source>
        <dbReference type="EMBL" id="RIW13450.1"/>
    </source>
</evidence>
<dbReference type="AlphaFoldDB" id="A0A8B3DIZ3"/>
<protein>
    <submittedName>
        <fullName evidence="2">Uncharacterized protein</fullName>
    </submittedName>
</protein>
<keyword evidence="1" id="KW-0472">Membrane</keyword>
<name>A0A8B3DIZ3_VIBHA</name>
<evidence type="ECO:0000313" key="3">
    <source>
        <dbReference type="Proteomes" id="UP000253437"/>
    </source>
</evidence>
<keyword evidence="1" id="KW-0812">Transmembrane</keyword>
<gene>
    <name evidence="2" type="ORF">DS957_010810</name>
</gene>
<feature type="transmembrane region" description="Helical" evidence="1">
    <location>
        <begin position="20"/>
        <end position="39"/>
    </location>
</feature>